<gene>
    <name evidence="1" type="ORF">C8F04DRAFT_1240844</name>
</gene>
<evidence type="ECO:0000313" key="1">
    <source>
        <dbReference type="EMBL" id="KAJ7022291.1"/>
    </source>
</evidence>
<dbReference type="EMBL" id="JARJCM010000212">
    <property type="protein sequence ID" value="KAJ7022291.1"/>
    <property type="molecule type" value="Genomic_DNA"/>
</dbReference>
<dbReference type="AlphaFoldDB" id="A0AAD6S6V4"/>
<accession>A0AAD6S6V4</accession>
<reference evidence="1" key="1">
    <citation type="submission" date="2023-03" db="EMBL/GenBank/DDBJ databases">
        <title>Massive genome expansion in bonnet fungi (Mycena s.s.) driven by repeated elements and novel gene families across ecological guilds.</title>
        <authorList>
            <consortium name="Lawrence Berkeley National Laboratory"/>
            <person name="Harder C.B."/>
            <person name="Miyauchi S."/>
            <person name="Viragh M."/>
            <person name="Kuo A."/>
            <person name="Thoen E."/>
            <person name="Andreopoulos B."/>
            <person name="Lu D."/>
            <person name="Skrede I."/>
            <person name="Drula E."/>
            <person name="Henrissat B."/>
            <person name="Morin E."/>
            <person name="Kohler A."/>
            <person name="Barry K."/>
            <person name="LaButti K."/>
            <person name="Morin E."/>
            <person name="Salamov A."/>
            <person name="Lipzen A."/>
            <person name="Mereny Z."/>
            <person name="Hegedus B."/>
            <person name="Baldrian P."/>
            <person name="Stursova M."/>
            <person name="Weitz H."/>
            <person name="Taylor A."/>
            <person name="Grigoriev I.V."/>
            <person name="Nagy L.G."/>
            <person name="Martin F."/>
            <person name="Kauserud H."/>
        </authorList>
    </citation>
    <scope>NUCLEOTIDE SEQUENCE</scope>
    <source>
        <strain evidence="1">CBHHK200</strain>
    </source>
</reference>
<sequence length="247" mass="27598">MCKQSFLFPHWSAILVPVEPSQRGLSFKATLIEIGANLNVFEGILCSRDSPSSSRAFRNVNRIRWDNVRLRNLDLVSGDHEENHQEPPLLGLSSMSGLFATNQPTKIVVTIHGRFCLSGFHNCRTKRLCAYNNLQTQRKVFGGRFCKVEIYIEGTDSGAPALVGRFGNGNKRQAFWTSSRVRPGGENTLCTYRQGRGLEVNFRAVDQLRHVLANNLHLCEHLLEGEHHQQLVVDVRLPESGGFGGTG</sequence>
<protein>
    <submittedName>
        <fullName evidence="1">Uncharacterized protein</fullName>
    </submittedName>
</protein>
<keyword evidence="2" id="KW-1185">Reference proteome</keyword>
<name>A0AAD6S6V4_9AGAR</name>
<comment type="caution">
    <text evidence="1">The sequence shown here is derived from an EMBL/GenBank/DDBJ whole genome shotgun (WGS) entry which is preliminary data.</text>
</comment>
<dbReference type="Proteomes" id="UP001218188">
    <property type="component" value="Unassembled WGS sequence"/>
</dbReference>
<proteinExistence type="predicted"/>
<evidence type="ECO:0000313" key="2">
    <source>
        <dbReference type="Proteomes" id="UP001218188"/>
    </source>
</evidence>
<organism evidence="1 2">
    <name type="scientific">Mycena alexandri</name>
    <dbReference type="NCBI Taxonomy" id="1745969"/>
    <lineage>
        <taxon>Eukaryota</taxon>
        <taxon>Fungi</taxon>
        <taxon>Dikarya</taxon>
        <taxon>Basidiomycota</taxon>
        <taxon>Agaricomycotina</taxon>
        <taxon>Agaricomycetes</taxon>
        <taxon>Agaricomycetidae</taxon>
        <taxon>Agaricales</taxon>
        <taxon>Marasmiineae</taxon>
        <taxon>Mycenaceae</taxon>
        <taxon>Mycena</taxon>
    </lineage>
</organism>